<name>A0ABU1N859_9CAUL</name>
<keyword evidence="1" id="KW-0808">Transferase</keyword>
<feature type="region of interest" description="Disordered" evidence="2">
    <location>
        <begin position="40"/>
        <end position="59"/>
    </location>
</feature>
<comment type="caution">
    <text evidence="3">The sequence shown here is derived from an EMBL/GenBank/DDBJ whole genome shotgun (WGS) entry which is preliminary data.</text>
</comment>
<dbReference type="Proteomes" id="UP001262754">
    <property type="component" value="Unassembled WGS sequence"/>
</dbReference>
<dbReference type="InterPro" id="IPR050483">
    <property type="entry name" value="CoA-transferase_III_domain"/>
</dbReference>
<dbReference type="PANTHER" id="PTHR48207:SF3">
    <property type="entry name" value="SUCCINATE--HYDROXYMETHYLGLUTARATE COA-TRANSFERASE"/>
    <property type="match status" value="1"/>
</dbReference>
<dbReference type="InterPro" id="IPR023606">
    <property type="entry name" value="CoA-Trfase_III_dom_1_sf"/>
</dbReference>
<dbReference type="PANTHER" id="PTHR48207">
    <property type="entry name" value="SUCCINATE--HYDROXYMETHYLGLUTARATE COA-TRANSFERASE"/>
    <property type="match status" value="1"/>
</dbReference>
<dbReference type="RefSeq" id="WP_310035232.1">
    <property type="nucleotide sequence ID" value="NZ_JAVDRL010000019.1"/>
</dbReference>
<dbReference type="InterPro" id="IPR044855">
    <property type="entry name" value="CoA-Trfase_III_dom3_sf"/>
</dbReference>
<organism evidence="3 4">
    <name type="scientific">Caulobacter rhizosphaerae</name>
    <dbReference type="NCBI Taxonomy" id="2010972"/>
    <lineage>
        <taxon>Bacteria</taxon>
        <taxon>Pseudomonadati</taxon>
        <taxon>Pseudomonadota</taxon>
        <taxon>Alphaproteobacteria</taxon>
        <taxon>Caulobacterales</taxon>
        <taxon>Caulobacteraceae</taxon>
        <taxon>Caulobacter</taxon>
    </lineage>
</organism>
<dbReference type="Pfam" id="PF02515">
    <property type="entry name" value="CoA_transf_3"/>
    <property type="match status" value="1"/>
</dbReference>
<evidence type="ECO:0000256" key="1">
    <source>
        <dbReference type="ARBA" id="ARBA00022679"/>
    </source>
</evidence>
<proteinExistence type="predicted"/>
<gene>
    <name evidence="3" type="ORF">J2800_004847</name>
</gene>
<reference evidence="3 4" key="1">
    <citation type="submission" date="2023-07" db="EMBL/GenBank/DDBJ databases">
        <title>Sorghum-associated microbial communities from plants grown in Nebraska, USA.</title>
        <authorList>
            <person name="Schachtman D."/>
        </authorList>
    </citation>
    <scope>NUCLEOTIDE SEQUENCE [LARGE SCALE GENOMIC DNA]</scope>
    <source>
        <strain evidence="3 4">DS2154</strain>
    </source>
</reference>
<dbReference type="Gene3D" id="3.40.50.10540">
    <property type="entry name" value="Crotonobetainyl-coa:carnitine coa-transferase, domain 1"/>
    <property type="match status" value="1"/>
</dbReference>
<dbReference type="SUPFAM" id="SSF89796">
    <property type="entry name" value="CoA-transferase family III (CaiB/BaiF)"/>
    <property type="match status" value="1"/>
</dbReference>
<accession>A0ABU1N859</accession>
<dbReference type="EMBL" id="JAVDRL010000019">
    <property type="protein sequence ID" value="MDR6534076.1"/>
    <property type="molecule type" value="Genomic_DNA"/>
</dbReference>
<protein>
    <submittedName>
        <fullName evidence="3">Crotonobetainyl-CoA:carnitine CoA-transferase CaiB-like acyl-CoA transferase</fullName>
    </submittedName>
</protein>
<dbReference type="Gene3D" id="3.30.1540.10">
    <property type="entry name" value="formyl-coa transferase, domain 3"/>
    <property type="match status" value="1"/>
</dbReference>
<evidence type="ECO:0000256" key="2">
    <source>
        <dbReference type="SAM" id="MobiDB-lite"/>
    </source>
</evidence>
<evidence type="ECO:0000313" key="3">
    <source>
        <dbReference type="EMBL" id="MDR6534076.1"/>
    </source>
</evidence>
<sequence length="408" mass="43581">MSSKTLEGVRILDLSRVLAAPLASQMLADLGADVIKVERPGTGDESREYGPPFLNDRDGNPTSDAAFYLSCNRNKRSVTVDLASPRGQEIIRRLAADSDVVLENFKTGALKKYGLDYDSLKAVNPRLVYCSITGFGQTGPLAHKPGYDGVFQAMGGMMSVSGLPDDAPGGGPMKVGISIVDILTSLYASNAILAALHHRDVGGGTGQHIDLSLLDCGVASLSHFAMNYLVSGEIPARRGNGGYGGVPSQTFRCADRDLFLTAGNNAQFGRLCLALDRPDIAKDPRFDNTAGRIRNRDALLAMLDAIFATKPASVWLERLDLADVPSSPVNDIADALANPQVVHREMVREIEHPVAGVLKTLRNPIRLSETPINDYAPPPLVGQHTDQILAAAGYAPEDIETLRQAGVV</sequence>
<keyword evidence="4" id="KW-1185">Reference proteome</keyword>
<dbReference type="InterPro" id="IPR003673">
    <property type="entry name" value="CoA-Trfase_fam_III"/>
</dbReference>
<evidence type="ECO:0000313" key="4">
    <source>
        <dbReference type="Proteomes" id="UP001262754"/>
    </source>
</evidence>